<evidence type="ECO:0000313" key="2">
    <source>
        <dbReference type="Proteomes" id="UP001283361"/>
    </source>
</evidence>
<dbReference type="Proteomes" id="UP001283361">
    <property type="component" value="Unassembled WGS sequence"/>
</dbReference>
<proteinExistence type="predicted"/>
<keyword evidence="2" id="KW-1185">Reference proteome</keyword>
<reference evidence="1" key="1">
    <citation type="journal article" date="2023" name="G3 (Bethesda)">
        <title>A reference genome for the long-term kleptoplast-retaining sea slug Elysia crispata morphotype clarki.</title>
        <authorList>
            <person name="Eastman K.E."/>
            <person name="Pendleton A.L."/>
            <person name="Shaikh M.A."/>
            <person name="Suttiyut T."/>
            <person name="Ogas R."/>
            <person name="Tomko P."/>
            <person name="Gavelis G."/>
            <person name="Widhalm J.R."/>
            <person name="Wisecaver J.H."/>
        </authorList>
    </citation>
    <scope>NUCLEOTIDE SEQUENCE</scope>
    <source>
        <strain evidence="1">ECLA1</strain>
    </source>
</reference>
<sequence>MTKHVEYHDKHVQGQNDCLNFDLQSFARSQRNLAISQQQARSLLFSYLKASCRVLVELTTAHLSESEPRTVRFLIGCSDNGLSDKRHYYKPDPNREFGLVPT</sequence>
<dbReference type="EMBL" id="JAWDGP010002467">
    <property type="protein sequence ID" value="KAK3782963.1"/>
    <property type="molecule type" value="Genomic_DNA"/>
</dbReference>
<accession>A0AAE1A7X2</accession>
<evidence type="ECO:0000313" key="1">
    <source>
        <dbReference type="EMBL" id="KAK3782963.1"/>
    </source>
</evidence>
<dbReference type="AlphaFoldDB" id="A0AAE1A7X2"/>
<name>A0AAE1A7X2_9GAST</name>
<organism evidence="1 2">
    <name type="scientific">Elysia crispata</name>
    <name type="common">lettuce slug</name>
    <dbReference type="NCBI Taxonomy" id="231223"/>
    <lineage>
        <taxon>Eukaryota</taxon>
        <taxon>Metazoa</taxon>
        <taxon>Spiralia</taxon>
        <taxon>Lophotrochozoa</taxon>
        <taxon>Mollusca</taxon>
        <taxon>Gastropoda</taxon>
        <taxon>Heterobranchia</taxon>
        <taxon>Euthyneura</taxon>
        <taxon>Panpulmonata</taxon>
        <taxon>Sacoglossa</taxon>
        <taxon>Placobranchoidea</taxon>
        <taxon>Plakobranchidae</taxon>
        <taxon>Elysia</taxon>
    </lineage>
</organism>
<comment type="caution">
    <text evidence="1">The sequence shown here is derived from an EMBL/GenBank/DDBJ whole genome shotgun (WGS) entry which is preliminary data.</text>
</comment>
<gene>
    <name evidence="1" type="ORF">RRG08_065872</name>
</gene>
<protein>
    <submittedName>
        <fullName evidence="1">Uncharacterized protein</fullName>
    </submittedName>
</protein>